<keyword evidence="5" id="KW-0573">Peptidoglycan synthesis</keyword>
<keyword evidence="4" id="KW-0133">Cell shape</keyword>
<feature type="transmembrane region" description="Helical" evidence="8">
    <location>
        <begin position="168"/>
        <end position="188"/>
    </location>
</feature>
<feature type="transmembrane region" description="Helical" evidence="8">
    <location>
        <begin position="400"/>
        <end position="423"/>
    </location>
</feature>
<evidence type="ECO:0000256" key="8">
    <source>
        <dbReference type="SAM" id="Phobius"/>
    </source>
</evidence>
<dbReference type="InterPro" id="IPR004268">
    <property type="entry name" value="MurJ"/>
</dbReference>
<dbReference type="GO" id="GO:0009252">
    <property type="term" value="P:peptidoglycan biosynthetic process"/>
    <property type="evidence" value="ECO:0007669"/>
    <property type="project" value="UniProtKB-KW"/>
</dbReference>
<dbReference type="InterPro" id="IPR050833">
    <property type="entry name" value="Poly_Biosynth_Transport"/>
</dbReference>
<dbReference type="Pfam" id="PF03023">
    <property type="entry name" value="MurJ"/>
    <property type="match status" value="1"/>
</dbReference>
<evidence type="ECO:0000313" key="9">
    <source>
        <dbReference type="EMBL" id="SES42980.1"/>
    </source>
</evidence>
<keyword evidence="3 8" id="KW-0812">Transmembrane</keyword>
<feature type="transmembrane region" description="Helical" evidence="8">
    <location>
        <begin position="310"/>
        <end position="335"/>
    </location>
</feature>
<dbReference type="EMBL" id="FOHB01000007">
    <property type="protein sequence ID" value="SES42980.1"/>
    <property type="molecule type" value="Genomic_DNA"/>
</dbReference>
<feature type="transmembrane region" description="Helical" evidence="8">
    <location>
        <begin position="341"/>
        <end position="363"/>
    </location>
</feature>
<accession>A0A1H9X9Y9</accession>
<protein>
    <submittedName>
        <fullName evidence="9">Putative peptidoglycan lipid II flippase</fullName>
    </submittedName>
</protein>
<reference evidence="10" key="1">
    <citation type="submission" date="2016-10" db="EMBL/GenBank/DDBJ databases">
        <authorList>
            <person name="Varghese N."/>
            <person name="Submissions S."/>
        </authorList>
    </citation>
    <scope>NUCLEOTIDE SEQUENCE [LARGE SCALE GENOMIC DNA]</scope>
    <source>
        <strain evidence="10">CGMCC 1.6963</strain>
    </source>
</reference>
<feature type="transmembrane region" description="Helical" evidence="8">
    <location>
        <begin position="266"/>
        <end position="289"/>
    </location>
</feature>
<dbReference type="PANTHER" id="PTHR30250:SF26">
    <property type="entry name" value="PSMA PROTEIN"/>
    <property type="match status" value="1"/>
</dbReference>
<name>A0A1H9X9Y9_9MICO</name>
<keyword evidence="7 8" id="KW-0472">Membrane</keyword>
<feature type="transmembrane region" description="Helical" evidence="8">
    <location>
        <begin position="226"/>
        <end position="246"/>
    </location>
</feature>
<dbReference type="PANTHER" id="PTHR30250">
    <property type="entry name" value="PST FAMILY PREDICTED COLANIC ACID TRANSPORTER"/>
    <property type="match status" value="1"/>
</dbReference>
<evidence type="ECO:0000256" key="2">
    <source>
        <dbReference type="ARBA" id="ARBA00022475"/>
    </source>
</evidence>
<feature type="transmembrane region" description="Helical" evidence="8">
    <location>
        <begin position="375"/>
        <end position="394"/>
    </location>
</feature>
<feature type="transmembrane region" description="Helical" evidence="8">
    <location>
        <begin position="135"/>
        <end position="156"/>
    </location>
</feature>
<evidence type="ECO:0000256" key="1">
    <source>
        <dbReference type="ARBA" id="ARBA00004651"/>
    </source>
</evidence>
<evidence type="ECO:0000256" key="5">
    <source>
        <dbReference type="ARBA" id="ARBA00022984"/>
    </source>
</evidence>
<feature type="transmembrane region" description="Helical" evidence="8">
    <location>
        <begin position="430"/>
        <end position="450"/>
    </location>
</feature>
<feature type="transmembrane region" description="Helical" evidence="8">
    <location>
        <begin position="48"/>
        <end position="76"/>
    </location>
</feature>
<keyword evidence="6 8" id="KW-1133">Transmembrane helix</keyword>
<evidence type="ECO:0000256" key="7">
    <source>
        <dbReference type="ARBA" id="ARBA00023136"/>
    </source>
</evidence>
<dbReference type="GO" id="GO:0005886">
    <property type="term" value="C:plasma membrane"/>
    <property type="evidence" value="ECO:0007669"/>
    <property type="project" value="UniProtKB-SubCell"/>
</dbReference>
<dbReference type="Proteomes" id="UP000199019">
    <property type="component" value="Unassembled WGS sequence"/>
</dbReference>
<dbReference type="AlphaFoldDB" id="A0A1H9X9Y9"/>
<feature type="transmembrane region" description="Helical" evidence="8">
    <location>
        <begin position="456"/>
        <end position="475"/>
    </location>
</feature>
<feature type="transmembrane region" description="Helical" evidence="8">
    <location>
        <begin position="107"/>
        <end position="129"/>
    </location>
</feature>
<comment type="subcellular location">
    <subcellularLocation>
        <location evidence="1">Cell membrane</location>
        <topology evidence="1">Multi-pass membrane protein</topology>
    </subcellularLocation>
</comment>
<dbReference type="STRING" id="587636.SAMN05216199_3555"/>
<evidence type="ECO:0000256" key="3">
    <source>
        <dbReference type="ARBA" id="ARBA00022692"/>
    </source>
</evidence>
<feature type="transmembrane region" description="Helical" evidence="8">
    <location>
        <begin position="194"/>
        <end position="214"/>
    </location>
</feature>
<dbReference type="GO" id="GO:0008360">
    <property type="term" value="P:regulation of cell shape"/>
    <property type="evidence" value="ECO:0007669"/>
    <property type="project" value="UniProtKB-KW"/>
</dbReference>
<evidence type="ECO:0000313" key="10">
    <source>
        <dbReference type="Proteomes" id="UP000199019"/>
    </source>
</evidence>
<proteinExistence type="predicted"/>
<keyword evidence="10" id="KW-1185">Reference proteome</keyword>
<feature type="transmembrane region" description="Helical" evidence="8">
    <location>
        <begin position="23"/>
        <end position="42"/>
    </location>
</feature>
<keyword evidence="2" id="KW-1003">Cell membrane</keyword>
<organism evidence="9 10">
    <name type="scientific">Pedococcus cremeus</name>
    <dbReference type="NCBI Taxonomy" id="587636"/>
    <lineage>
        <taxon>Bacteria</taxon>
        <taxon>Bacillati</taxon>
        <taxon>Actinomycetota</taxon>
        <taxon>Actinomycetes</taxon>
        <taxon>Micrococcales</taxon>
        <taxon>Intrasporangiaceae</taxon>
        <taxon>Pedococcus</taxon>
    </lineage>
</organism>
<gene>
    <name evidence="9" type="ORF">SAMN05216199_3555</name>
</gene>
<dbReference type="OrthoDB" id="3826649at2"/>
<evidence type="ECO:0000256" key="6">
    <source>
        <dbReference type="ARBA" id="ARBA00022989"/>
    </source>
</evidence>
<evidence type="ECO:0000256" key="4">
    <source>
        <dbReference type="ARBA" id="ARBA00022960"/>
    </source>
</evidence>
<dbReference type="RefSeq" id="WP_091761202.1">
    <property type="nucleotide sequence ID" value="NZ_FOHB01000007.1"/>
</dbReference>
<sequence length="496" mass="51123">MIDVRGVTGSVFRPLRLDRPSQISLVQGGALSTAGLLAQGFLRFATAWLVAHIAGSAALGAVATAIATATLLALLWPTTTGSAASKYIARARGAGNSAELLATARHLALRTVQTSLLLAVASIPVWVLIDHGTVAGALCVAAMTIAYSGYSFTRGVQFGAGQVPRATAWDLISVTVGLGALAAVLVAGVRGPALVLPLALGYAVYALAGWPHGVRGRPDGAHRRELDAFVALGAAGSIASTGFLQLSQITARLTSGLHDAGQYAAALNLATPASMLAASLSLVLFPSLAEAWGRGDHAGFRAQTDRATRTLAAVMVGIFGCLILCSRFLVAVIWGQKYADAATVLPVLVLAVLATNLAVASVNALTTTSREGMRITTGASLLGMAVGVVVWLVLGDRLGILGVALGYLAGTVVIAAIPITIVWRRDHHRWAGLFLRVLVALLAVGALSLGGRAADLPLWLEPLLAAVFLTGWVLASRRDLPRIPGLPSPLGRRRSS</sequence>